<keyword evidence="6" id="KW-1185">Reference proteome</keyword>
<dbReference type="GO" id="GO:0005975">
    <property type="term" value="P:carbohydrate metabolic process"/>
    <property type="evidence" value="ECO:0007669"/>
    <property type="project" value="InterPro"/>
</dbReference>
<dbReference type="InterPro" id="IPR013783">
    <property type="entry name" value="Ig-like_fold"/>
</dbReference>
<keyword evidence="3" id="KW-0732">Signal</keyword>
<evidence type="ECO:0000259" key="4">
    <source>
        <dbReference type="SMART" id="SM01217"/>
    </source>
</evidence>
<organism evidence="5 6">
    <name type="scientific">Pseudobutyrivibrio xylanivorans DSM 14809</name>
    <dbReference type="NCBI Taxonomy" id="1123012"/>
    <lineage>
        <taxon>Bacteria</taxon>
        <taxon>Bacillati</taxon>
        <taxon>Bacillota</taxon>
        <taxon>Clostridia</taxon>
        <taxon>Lachnospirales</taxon>
        <taxon>Lachnospiraceae</taxon>
        <taxon>Pseudobutyrivibrio</taxon>
    </lineage>
</organism>
<dbReference type="PRINTS" id="PR00133">
    <property type="entry name" value="GLHYDRLASE3"/>
</dbReference>
<feature type="domain" description="Fibronectin type III-like" evidence="4">
    <location>
        <begin position="483"/>
        <end position="560"/>
    </location>
</feature>
<dbReference type="InterPro" id="IPR017853">
    <property type="entry name" value="GH"/>
</dbReference>
<dbReference type="GO" id="GO:0004553">
    <property type="term" value="F:hydrolase activity, hydrolyzing O-glycosyl compounds"/>
    <property type="evidence" value="ECO:0007669"/>
    <property type="project" value="InterPro"/>
</dbReference>
<keyword evidence="2" id="KW-0378">Hydrolase</keyword>
<dbReference type="Pfam" id="PF00933">
    <property type="entry name" value="Glyco_hydro_3"/>
    <property type="match status" value="1"/>
</dbReference>
<proteinExistence type="inferred from homology"/>
<dbReference type="SUPFAM" id="SSF52279">
    <property type="entry name" value="Beta-D-glucan exohydrolase, C-terminal domain"/>
    <property type="match status" value="1"/>
</dbReference>
<reference evidence="5 6" key="1">
    <citation type="submission" date="2016-11" db="EMBL/GenBank/DDBJ databases">
        <authorList>
            <person name="Jaros S."/>
            <person name="Januszkiewicz K."/>
            <person name="Wedrychowicz H."/>
        </authorList>
    </citation>
    <scope>NUCLEOTIDE SEQUENCE [LARGE SCALE GENOMIC DNA]</scope>
    <source>
        <strain evidence="5 6">DSM 14809</strain>
    </source>
</reference>
<dbReference type="SUPFAM" id="SSF51445">
    <property type="entry name" value="(Trans)glycosidases"/>
    <property type="match status" value="1"/>
</dbReference>
<evidence type="ECO:0000313" key="6">
    <source>
        <dbReference type="Proteomes" id="UP000184185"/>
    </source>
</evidence>
<dbReference type="PANTHER" id="PTHR42715">
    <property type="entry name" value="BETA-GLUCOSIDASE"/>
    <property type="match status" value="1"/>
</dbReference>
<dbReference type="AlphaFoldDB" id="A0A1M6KGP3"/>
<name>A0A1M6KGP3_PSEXY</name>
<dbReference type="Proteomes" id="UP000184185">
    <property type="component" value="Unassembled WGS sequence"/>
</dbReference>
<evidence type="ECO:0000313" key="5">
    <source>
        <dbReference type="EMBL" id="SHJ58042.1"/>
    </source>
</evidence>
<dbReference type="SMART" id="SM01217">
    <property type="entry name" value="Fn3_like"/>
    <property type="match status" value="1"/>
</dbReference>
<evidence type="ECO:0000256" key="3">
    <source>
        <dbReference type="SAM" id="SignalP"/>
    </source>
</evidence>
<dbReference type="InterPro" id="IPR050288">
    <property type="entry name" value="Cellulose_deg_GH3"/>
</dbReference>
<dbReference type="InterPro" id="IPR002772">
    <property type="entry name" value="Glyco_hydro_3_C"/>
</dbReference>
<dbReference type="Gene3D" id="3.20.20.300">
    <property type="entry name" value="Glycoside hydrolase, family 3, N-terminal domain"/>
    <property type="match status" value="1"/>
</dbReference>
<protein>
    <submittedName>
        <fullName evidence="5">Fibronectin type III-like domain-containing protein</fullName>
    </submittedName>
</protein>
<comment type="similarity">
    <text evidence="1">Belongs to the glycosyl hydrolase 3 family.</text>
</comment>
<dbReference type="InterPro" id="IPR001764">
    <property type="entry name" value="Glyco_hydro_3_N"/>
</dbReference>
<accession>A0A1M6KGP3</accession>
<dbReference type="Gene3D" id="2.60.40.10">
    <property type="entry name" value="Immunoglobulins"/>
    <property type="match status" value="1"/>
</dbReference>
<dbReference type="InterPro" id="IPR026891">
    <property type="entry name" value="Fn3-like"/>
</dbReference>
<dbReference type="Gene3D" id="3.40.50.1700">
    <property type="entry name" value="Glycoside hydrolase family 3 C-terminal domain"/>
    <property type="match status" value="1"/>
</dbReference>
<sequence length="1050" mass="113823">MRTKVLVPAMRGVAALSASLLVLSTLGADVAETYRKNLDDVLGTTSYVTSTDADSARFVSDYETVEDMAAAAKDIAIREGQEGTVIMKNDNDALPLSGTSEVALFGLAAYAPYPYNAGDFRGGNDDAVELLQAFEDAGVTVNSTVKDFYVNLMNKHEVVTQNMWTGADEYSIGFDYIYNTTVGDMVDFAITEVPANEFENLGLASDWKSKINKEDTTAICVFARPGGESNTYGAGTAVNYAGEKTGEDPLALSEDELSVIDAAKETCSKVVVLLNTGNAMLISDIAEGGAHEVDGIAYIGCINDYQCIGIVDVLTGKVNATGALTEAFVADNSSIPAVQNFGGDYYADAETLAANAENGYDERYPNVDITNTSAVGSFGGGDPTYSGGEYIVEAESIYVGYKYYETRYFDAIANPTFNAASAAGSTQGAGWNYGDEMVYSFGHGLSYLPYEQNIKSVEVENTVDGNVTAVVEVKNNGDADGNFLAQLYVSQPYTDYDKENLVEKSAIMFLNSAKVFVPAGETAEVTIEVPAKYLASYDYKNAKTYILDAGDYYFTAAAGAHEAVNNVLAAQGFTTADGMDADAKGTATAWNGNKELDTVTYSIENDVEVTNVADDADLNYWTGEDTVTYLSRQDWEGTYPINYNKDVQITLADSPKAEEWINLLKGKVYEIASDSPATEGEDKGIRFDATSIGYEQLENVNDKYWNELVSQITIDEAIGAVIHGGSQTDTLTNVDNPIVLQNEGVCGFSAAYTDEATGKVYHFNVNSQTLLGSSFNPQLAYEWGLVEGNSGLWLERYQLWGTGLTLKRTPYNGRNYEYISEDPMLTNRIGYGTLKGCTEKGILNGPKHLGFNDQEHTRNGIAVYLNEQKLRETDLRGFQGGLEDAKGLAVMIAFNRLGPTNASAYAPLITNILRQEWAFTGVISTDMVNNIYYFTPEGSVMAGITQMADFATNDNHINLGEGGVDGSWGYLSLDAVKNDSALVEKARENLKYQLYTFANSALMNVSTEKVEVWWDTVLNTIKLASGILLVVSALLWLVFSVKPSKSKEEN</sequence>
<feature type="signal peptide" evidence="3">
    <location>
        <begin position="1"/>
        <end position="30"/>
    </location>
</feature>
<dbReference type="EMBL" id="FQYQ01000030">
    <property type="protein sequence ID" value="SHJ58042.1"/>
    <property type="molecule type" value="Genomic_DNA"/>
</dbReference>
<dbReference type="InterPro" id="IPR036881">
    <property type="entry name" value="Glyco_hydro_3_C_sf"/>
</dbReference>
<feature type="chain" id="PRO_5013314166" evidence="3">
    <location>
        <begin position="31"/>
        <end position="1050"/>
    </location>
</feature>
<dbReference type="Pfam" id="PF01915">
    <property type="entry name" value="Glyco_hydro_3_C"/>
    <property type="match status" value="1"/>
</dbReference>
<dbReference type="InterPro" id="IPR036962">
    <property type="entry name" value="Glyco_hydro_3_N_sf"/>
</dbReference>
<gene>
    <name evidence="5" type="ORF">SAMN02745725_02855</name>
</gene>
<evidence type="ECO:0000256" key="2">
    <source>
        <dbReference type="ARBA" id="ARBA00022801"/>
    </source>
</evidence>
<dbReference type="PANTHER" id="PTHR42715:SF10">
    <property type="entry name" value="BETA-GLUCOSIDASE"/>
    <property type="match status" value="1"/>
</dbReference>
<dbReference type="OrthoDB" id="98455at2"/>
<dbReference type="STRING" id="185007.SAMN02910350_01645"/>
<evidence type="ECO:0000256" key="1">
    <source>
        <dbReference type="ARBA" id="ARBA00005336"/>
    </source>
</evidence>
<dbReference type="RefSeq" id="WP_072919183.1">
    <property type="nucleotide sequence ID" value="NZ_FQYQ01000030.1"/>
</dbReference>
<dbReference type="Pfam" id="PF14310">
    <property type="entry name" value="Fn3-like"/>
    <property type="match status" value="1"/>
</dbReference>